<feature type="non-terminal residue" evidence="1">
    <location>
        <position position="1"/>
    </location>
</feature>
<proteinExistence type="predicted"/>
<organism evidence="1">
    <name type="scientific">marine metagenome</name>
    <dbReference type="NCBI Taxonomy" id="408172"/>
    <lineage>
        <taxon>unclassified sequences</taxon>
        <taxon>metagenomes</taxon>
        <taxon>ecological metagenomes</taxon>
    </lineage>
</organism>
<sequence length="73" mass="8336">SRRGIFATLFYCMTTTPTELFSYFRFGRGPGGANNHNHCVGIWPTNVGPYPVATLTRTWTCRISVRYIVCQWS</sequence>
<protein>
    <submittedName>
        <fullName evidence="1">Uncharacterized protein</fullName>
    </submittedName>
</protein>
<dbReference type="AlphaFoldDB" id="A0A381VK90"/>
<dbReference type="EMBL" id="UINC01009073">
    <property type="protein sequence ID" value="SVA40765.1"/>
    <property type="molecule type" value="Genomic_DNA"/>
</dbReference>
<reference evidence="1" key="1">
    <citation type="submission" date="2018-05" db="EMBL/GenBank/DDBJ databases">
        <authorList>
            <person name="Lanie J.A."/>
            <person name="Ng W.-L."/>
            <person name="Kazmierczak K.M."/>
            <person name="Andrzejewski T.M."/>
            <person name="Davidsen T.M."/>
            <person name="Wayne K.J."/>
            <person name="Tettelin H."/>
            <person name="Glass J.I."/>
            <person name="Rusch D."/>
            <person name="Podicherti R."/>
            <person name="Tsui H.-C.T."/>
            <person name="Winkler M.E."/>
        </authorList>
    </citation>
    <scope>NUCLEOTIDE SEQUENCE</scope>
</reference>
<name>A0A381VK90_9ZZZZ</name>
<accession>A0A381VK90</accession>
<gene>
    <name evidence="1" type="ORF">METZ01_LOCUS93619</name>
</gene>
<evidence type="ECO:0000313" key="1">
    <source>
        <dbReference type="EMBL" id="SVA40765.1"/>
    </source>
</evidence>